<evidence type="ECO:0000256" key="5">
    <source>
        <dbReference type="ARBA" id="ARBA00022692"/>
    </source>
</evidence>
<keyword evidence="6 9" id="KW-1133">Transmembrane helix</keyword>
<dbReference type="OrthoDB" id="2085311at2"/>
<dbReference type="PANTHER" id="PTHR35011">
    <property type="entry name" value="2,3-DIKETO-L-GULONATE TRAP TRANSPORTER SMALL PERMEASE PROTEIN YIAM"/>
    <property type="match status" value="1"/>
</dbReference>
<evidence type="ECO:0000259" key="10">
    <source>
        <dbReference type="Pfam" id="PF04290"/>
    </source>
</evidence>
<sequence length="175" mass="19433">MQGYVQAFGNRLNRINERVVGGLMALLLADVWIGVLDRYLFHWQISWVEELARYIMIWAILLAVPCCSVRREHIGLDMLSRHFSARARLLLTVLIDLLTLTFFAYLAFAGTSLVQKGFGQLSSVFGLTMALPYAAIPVSCGLAALQTLLRLMVDLAEVNAARSHTTPAALNSKTH</sequence>
<feature type="transmembrane region" description="Helical" evidence="9">
    <location>
        <begin position="20"/>
        <end position="39"/>
    </location>
</feature>
<evidence type="ECO:0000256" key="9">
    <source>
        <dbReference type="RuleBase" id="RU369079"/>
    </source>
</evidence>
<evidence type="ECO:0000256" key="8">
    <source>
        <dbReference type="ARBA" id="ARBA00038436"/>
    </source>
</evidence>
<dbReference type="InterPro" id="IPR007387">
    <property type="entry name" value="TRAP_DctQ"/>
</dbReference>
<dbReference type="AlphaFoldDB" id="A0A2S5KP68"/>
<dbReference type="GO" id="GO:0015740">
    <property type="term" value="P:C4-dicarboxylate transport"/>
    <property type="evidence" value="ECO:0007669"/>
    <property type="project" value="TreeGrafter"/>
</dbReference>
<comment type="function">
    <text evidence="9">Part of the tripartite ATP-independent periplasmic (TRAP) transport system.</text>
</comment>
<accession>A0A2S5KP68</accession>
<name>A0A2S5KP68_9PROT</name>
<keyword evidence="2 9" id="KW-0813">Transport</keyword>
<feature type="transmembrane region" description="Helical" evidence="9">
    <location>
        <begin position="51"/>
        <end position="69"/>
    </location>
</feature>
<dbReference type="Pfam" id="PF04290">
    <property type="entry name" value="DctQ"/>
    <property type="match status" value="1"/>
</dbReference>
<comment type="similarity">
    <text evidence="8 9">Belongs to the TRAP transporter small permease family.</text>
</comment>
<dbReference type="GO" id="GO:0022857">
    <property type="term" value="F:transmembrane transporter activity"/>
    <property type="evidence" value="ECO:0007669"/>
    <property type="project" value="UniProtKB-UniRule"/>
</dbReference>
<comment type="subcellular location">
    <subcellularLocation>
        <location evidence="1 9">Cell inner membrane</location>
        <topology evidence="1 9">Multi-pass membrane protein</topology>
    </subcellularLocation>
</comment>
<dbReference type="EMBL" id="PRLP01000051">
    <property type="protein sequence ID" value="PPC76473.1"/>
    <property type="molecule type" value="Genomic_DNA"/>
</dbReference>
<feature type="domain" description="Tripartite ATP-independent periplasmic transporters DctQ component" evidence="10">
    <location>
        <begin position="33"/>
        <end position="154"/>
    </location>
</feature>
<comment type="caution">
    <text evidence="11">The sequence shown here is derived from an EMBL/GenBank/DDBJ whole genome shotgun (WGS) entry which is preliminary data.</text>
</comment>
<dbReference type="InterPro" id="IPR055348">
    <property type="entry name" value="DctQ"/>
</dbReference>
<evidence type="ECO:0000256" key="4">
    <source>
        <dbReference type="ARBA" id="ARBA00022519"/>
    </source>
</evidence>
<protein>
    <recommendedName>
        <fullName evidence="9">TRAP transporter small permease protein</fullName>
    </recommendedName>
</protein>
<evidence type="ECO:0000256" key="2">
    <source>
        <dbReference type="ARBA" id="ARBA00022448"/>
    </source>
</evidence>
<evidence type="ECO:0000256" key="7">
    <source>
        <dbReference type="ARBA" id="ARBA00023136"/>
    </source>
</evidence>
<dbReference type="GO" id="GO:0005886">
    <property type="term" value="C:plasma membrane"/>
    <property type="evidence" value="ECO:0007669"/>
    <property type="project" value="UniProtKB-SubCell"/>
</dbReference>
<comment type="subunit">
    <text evidence="9">The complex comprises the extracytoplasmic solute receptor protein and the two transmembrane proteins.</text>
</comment>
<keyword evidence="3" id="KW-1003">Cell membrane</keyword>
<feature type="transmembrane region" description="Helical" evidence="9">
    <location>
        <begin position="121"/>
        <end position="145"/>
    </location>
</feature>
<dbReference type="Proteomes" id="UP000238196">
    <property type="component" value="Unassembled WGS sequence"/>
</dbReference>
<organism evidence="11 12">
    <name type="scientific">Proteobacteria bacterium 228</name>
    <dbReference type="NCBI Taxonomy" id="2083153"/>
    <lineage>
        <taxon>Bacteria</taxon>
        <taxon>Pseudomonadati</taxon>
        <taxon>Pseudomonadota</taxon>
    </lineage>
</organism>
<evidence type="ECO:0000313" key="11">
    <source>
        <dbReference type="EMBL" id="PPC76473.1"/>
    </source>
</evidence>
<reference evidence="11 12" key="1">
    <citation type="submission" date="2018-02" db="EMBL/GenBank/DDBJ databases">
        <title>novel marine gammaproteobacteria from coastal saline agro ecosystem.</title>
        <authorList>
            <person name="Krishnan R."/>
            <person name="Ramesh Kumar N."/>
        </authorList>
    </citation>
    <scope>NUCLEOTIDE SEQUENCE [LARGE SCALE GENOMIC DNA]</scope>
    <source>
        <strain evidence="11 12">228</strain>
    </source>
</reference>
<feature type="transmembrane region" description="Helical" evidence="9">
    <location>
        <begin position="89"/>
        <end position="109"/>
    </location>
</feature>
<evidence type="ECO:0000256" key="1">
    <source>
        <dbReference type="ARBA" id="ARBA00004429"/>
    </source>
</evidence>
<keyword evidence="5 9" id="KW-0812">Transmembrane</keyword>
<evidence type="ECO:0000256" key="6">
    <source>
        <dbReference type="ARBA" id="ARBA00022989"/>
    </source>
</evidence>
<gene>
    <name evidence="11" type="ORF">C4K68_15145</name>
</gene>
<evidence type="ECO:0000256" key="3">
    <source>
        <dbReference type="ARBA" id="ARBA00022475"/>
    </source>
</evidence>
<dbReference type="PANTHER" id="PTHR35011:SF2">
    <property type="entry name" value="2,3-DIKETO-L-GULONATE TRAP TRANSPORTER SMALL PERMEASE PROTEIN YIAM"/>
    <property type="match status" value="1"/>
</dbReference>
<keyword evidence="7 9" id="KW-0472">Membrane</keyword>
<proteinExistence type="inferred from homology"/>
<keyword evidence="4 9" id="KW-0997">Cell inner membrane</keyword>
<evidence type="ECO:0000313" key="12">
    <source>
        <dbReference type="Proteomes" id="UP000238196"/>
    </source>
</evidence>